<organism evidence="2 3">
    <name type="scientific">Trifolium pratense</name>
    <name type="common">Red clover</name>
    <dbReference type="NCBI Taxonomy" id="57577"/>
    <lineage>
        <taxon>Eukaryota</taxon>
        <taxon>Viridiplantae</taxon>
        <taxon>Streptophyta</taxon>
        <taxon>Embryophyta</taxon>
        <taxon>Tracheophyta</taxon>
        <taxon>Spermatophyta</taxon>
        <taxon>Magnoliopsida</taxon>
        <taxon>eudicotyledons</taxon>
        <taxon>Gunneridae</taxon>
        <taxon>Pentapetalae</taxon>
        <taxon>rosids</taxon>
        <taxon>fabids</taxon>
        <taxon>Fabales</taxon>
        <taxon>Fabaceae</taxon>
        <taxon>Papilionoideae</taxon>
        <taxon>50 kb inversion clade</taxon>
        <taxon>NPAAA clade</taxon>
        <taxon>Hologalegina</taxon>
        <taxon>IRL clade</taxon>
        <taxon>Trifolieae</taxon>
        <taxon>Trifolium</taxon>
    </lineage>
</organism>
<reference evidence="2 3" key="1">
    <citation type="journal article" date="2014" name="Am. J. Bot.">
        <title>Genome assembly and annotation for red clover (Trifolium pratense; Fabaceae).</title>
        <authorList>
            <person name="Istvanek J."/>
            <person name="Jaros M."/>
            <person name="Krenek A."/>
            <person name="Repkova J."/>
        </authorList>
    </citation>
    <scope>NUCLEOTIDE SEQUENCE [LARGE SCALE GENOMIC DNA]</scope>
    <source>
        <strain evidence="3">cv. Tatra</strain>
        <tissue evidence="2">Young leaves</tissue>
    </source>
</reference>
<comment type="caution">
    <text evidence="2">The sequence shown here is derived from an EMBL/GenBank/DDBJ whole genome shotgun (WGS) entry which is preliminary data.</text>
</comment>
<protein>
    <submittedName>
        <fullName evidence="2">Uncharacterized protein</fullName>
    </submittedName>
</protein>
<dbReference type="Proteomes" id="UP000236291">
    <property type="component" value="Unassembled WGS sequence"/>
</dbReference>
<feature type="region of interest" description="Disordered" evidence="1">
    <location>
        <begin position="1"/>
        <end position="32"/>
    </location>
</feature>
<dbReference type="EMBL" id="ASHM01051383">
    <property type="protein sequence ID" value="PNX86515.1"/>
    <property type="molecule type" value="Genomic_DNA"/>
</dbReference>
<proteinExistence type="predicted"/>
<feature type="compositionally biased region" description="Basic and acidic residues" evidence="1">
    <location>
        <begin position="9"/>
        <end position="32"/>
    </location>
</feature>
<evidence type="ECO:0000313" key="3">
    <source>
        <dbReference type="Proteomes" id="UP000236291"/>
    </source>
</evidence>
<name>A0A2K3M6W5_TRIPR</name>
<reference evidence="2 3" key="2">
    <citation type="journal article" date="2017" name="Front. Plant Sci.">
        <title>Gene Classification and Mining of Molecular Markers Useful in Red Clover (Trifolium pratense) Breeding.</title>
        <authorList>
            <person name="Istvanek J."/>
            <person name="Dluhosova J."/>
            <person name="Dluhos P."/>
            <person name="Patkova L."/>
            <person name="Nedelnik J."/>
            <person name="Repkova J."/>
        </authorList>
    </citation>
    <scope>NUCLEOTIDE SEQUENCE [LARGE SCALE GENOMIC DNA]</scope>
    <source>
        <strain evidence="3">cv. Tatra</strain>
        <tissue evidence="2">Young leaves</tissue>
    </source>
</reference>
<accession>A0A2K3M6W5</accession>
<sequence length="32" mass="3706">DKKVDEDAEEKKKKASADKKVDEDAEEKKKDK</sequence>
<evidence type="ECO:0000313" key="2">
    <source>
        <dbReference type="EMBL" id="PNX86515.1"/>
    </source>
</evidence>
<evidence type="ECO:0000256" key="1">
    <source>
        <dbReference type="SAM" id="MobiDB-lite"/>
    </source>
</evidence>
<gene>
    <name evidence="2" type="ORF">L195_g042593</name>
</gene>
<dbReference type="AlphaFoldDB" id="A0A2K3M6W5"/>
<feature type="non-terminal residue" evidence="2">
    <location>
        <position position="1"/>
    </location>
</feature>